<dbReference type="GO" id="GO:0020037">
    <property type="term" value="F:heme binding"/>
    <property type="evidence" value="ECO:0007669"/>
    <property type="project" value="InterPro"/>
</dbReference>
<proteinExistence type="inferred from homology"/>
<organism evidence="5 6">
    <name type="scientific">Aquibium oceanicum</name>
    <dbReference type="NCBI Taxonomy" id="1670800"/>
    <lineage>
        <taxon>Bacteria</taxon>
        <taxon>Pseudomonadati</taxon>
        <taxon>Pseudomonadota</taxon>
        <taxon>Alphaproteobacteria</taxon>
        <taxon>Hyphomicrobiales</taxon>
        <taxon>Phyllobacteriaceae</taxon>
        <taxon>Aquibium</taxon>
    </lineage>
</organism>
<evidence type="ECO:0000313" key="5">
    <source>
        <dbReference type="EMBL" id="APH74331.1"/>
    </source>
</evidence>
<feature type="region of interest" description="Disordered" evidence="4">
    <location>
        <begin position="1"/>
        <end position="26"/>
    </location>
</feature>
<dbReference type="GO" id="GO:0004497">
    <property type="term" value="F:monooxygenase activity"/>
    <property type="evidence" value="ECO:0007669"/>
    <property type="project" value="UniProtKB-KW"/>
</dbReference>
<feature type="compositionally biased region" description="Basic residues" evidence="4">
    <location>
        <begin position="1"/>
        <end position="10"/>
    </location>
</feature>
<dbReference type="InterPro" id="IPR002397">
    <property type="entry name" value="Cyt_P450_B"/>
</dbReference>
<dbReference type="InterPro" id="IPR001128">
    <property type="entry name" value="Cyt_P450"/>
</dbReference>
<keyword evidence="3" id="KW-0503">Monooxygenase</keyword>
<dbReference type="PRINTS" id="PR00359">
    <property type="entry name" value="BP450"/>
</dbReference>
<name>A0A1L3SY91_9HYPH</name>
<sequence length="402" mass="43844">MTATATRKRPTKVDPDDFRPDPHAGFARHRPLSGVLQIGAGFPTVVRYADIMALMTDTHTRQLETEALVHRGITKGSLFDFYANSLLLSNAPAHARRRAPLSRAFAFRLIQDLRPHIRALVGGMLDEIGTRGETDFLAAFASPLPARLIADILGIPREEAPDFAAKVYTMTRGLGGFRDEDFPAIEAAAADLVRYVENLLEERRRAPREDFLSSYLARVDEDGTLSAIETLMQIVSVIVGGSDTTRFGLTSTVSQLLQRRAQWEALTADPALAPGAVLEGLRYEPPVGAIGRVVTVPVEIDGVRLEPGTVVNLSILSGQRDETVFAEPDVFDIGRQDHPRWSLSFGHGVHRCVGEALARAEMEEALIVLSQRLPELRLAGDPPIAKGHTGIRGITAMPVAWG</sequence>
<dbReference type="EMBL" id="CP018171">
    <property type="protein sequence ID" value="APH74331.1"/>
    <property type="molecule type" value="Genomic_DNA"/>
</dbReference>
<comment type="similarity">
    <text evidence="2 3">Belongs to the cytochrome P450 family.</text>
</comment>
<dbReference type="InterPro" id="IPR036396">
    <property type="entry name" value="Cyt_P450_sf"/>
</dbReference>
<dbReference type="Pfam" id="PF00067">
    <property type="entry name" value="p450"/>
    <property type="match status" value="1"/>
</dbReference>
<keyword evidence="6" id="KW-1185">Reference proteome</keyword>
<evidence type="ECO:0000256" key="4">
    <source>
        <dbReference type="SAM" id="MobiDB-lite"/>
    </source>
</evidence>
<dbReference type="PROSITE" id="PS00086">
    <property type="entry name" value="CYTOCHROME_P450"/>
    <property type="match status" value="1"/>
</dbReference>
<reference evidence="6" key="1">
    <citation type="submission" date="2016-11" db="EMBL/GenBank/DDBJ databases">
        <title>Mesorhizobium oceanicum sp. nov., isolated from deep seawater in South China Sea.</title>
        <authorList>
            <person name="Fu G.-Y."/>
        </authorList>
    </citation>
    <scope>NUCLEOTIDE SEQUENCE [LARGE SCALE GENOMIC DNA]</scope>
    <source>
        <strain evidence="6">B7</strain>
    </source>
</reference>
<keyword evidence="3" id="KW-0479">Metal-binding</keyword>
<dbReference type="AlphaFoldDB" id="A0A1L3SY91"/>
<comment type="cofactor">
    <cofactor evidence="1">
        <name>heme</name>
        <dbReference type="ChEBI" id="CHEBI:30413"/>
    </cofactor>
</comment>
<dbReference type="PRINTS" id="PR00385">
    <property type="entry name" value="P450"/>
</dbReference>
<keyword evidence="3" id="KW-0349">Heme</keyword>
<gene>
    <name evidence="5" type="ORF">BSQ44_01320</name>
</gene>
<keyword evidence="3" id="KW-0560">Oxidoreductase</keyword>
<accession>A0A1L3SY91</accession>
<dbReference type="PANTHER" id="PTHR46696:SF1">
    <property type="entry name" value="CYTOCHROME P450 YJIB-RELATED"/>
    <property type="match status" value="1"/>
</dbReference>
<evidence type="ECO:0000313" key="6">
    <source>
        <dbReference type="Proteomes" id="UP000182840"/>
    </source>
</evidence>
<protein>
    <recommendedName>
        <fullName evidence="7">Cytochrome P450</fullName>
    </recommendedName>
</protein>
<dbReference type="InterPro" id="IPR017972">
    <property type="entry name" value="Cyt_P450_CS"/>
</dbReference>
<dbReference type="PANTHER" id="PTHR46696">
    <property type="entry name" value="P450, PUTATIVE (EUROFUNG)-RELATED"/>
    <property type="match status" value="1"/>
</dbReference>
<dbReference type="Proteomes" id="UP000182840">
    <property type="component" value="Chromosome"/>
</dbReference>
<dbReference type="GO" id="GO:0005506">
    <property type="term" value="F:iron ion binding"/>
    <property type="evidence" value="ECO:0007669"/>
    <property type="project" value="InterPro"/>
</dbReference>
<evidence type="ECO:0000256" key="3">
    <source>
        <dbReference type="RuleBase" id="RU000461"/>
    </source>
</evidence>
<keyword evidence="3" id="KW-0408">Iron</keyword>
<feature type="compositionally biased region" description="Basic and acidic residues" evidence="4">
    <location>
        <begin position="11"/>
        <end position="22"/>
    </location>
</feature>
<dbReference type="GO" id="GO:0016705">
    <property type="term" value="F:oxidoreductase activity, acting on paired donors, with incorporation or reduction of molecular oxygen"/>
    <property type="evidence" value="ECO:0007669"/>
    <property type="project" value="InterPro"/>
</dbReference>
<dbReference type="OrthoDB" id="9801155at2"/>
<dbReference type="RefSeq" id="WP_072607786.1">
    <property type="nucleotide sequence ID" value="NZ_CP018171.1"/>
</dbReference>
<dbReference type="SUPFAM" id="SSF48264">
    <property type="entry name" value="Cytochrome P450"/>
    <property type="match status" value="1"/>
</dbReference>
<dbReference type="Gene3D" id="1.10.630.10">
    <property type="entry name" value="Cytochrome P450"/>
    <property type="match status" value="1"/>
</dbReference>
<dbReference type="KEGG" id="meso:BSQ44_01320"/>
<evidence type="ECO:0008006" key="7">
    <source>
        <dbReference type="Google" id="ProtNLM"/>
    </source>
</evidence>
<evidence type="ECO:0000256" key="2">
    <source>
        <dbReference type="ARBA" id="ARBA00010617"/>
    </source>
</evidence>
<dbReference type="STRING" id="1670800.BSQ44_01320"/>
<evidence type="ECO:0000256" key="1">
    <source>
        <dbReference type="ARBA" id="ARBA00001971"/>
    </source>
</evidence>